<feature type="transmembrane region" description="Helical" evidence="9">
    <location>
        <begin position="410"/>
        <end position="427"/>
    </location>
</feature>
<evidence type="ECO:0000256" key="5">
    <source>
        <dbReference type="ARBA" id="ARBA00022989"/>
    </source>
</evidence>
<dbReference type="Pfam" id="PF21082">
    <property type="entry name" value="MS_channel_3rd"/>
    <property type="match status" value="1"/>
</dbReference>
<feature type="domain" description="Mechanosensitive ion channel MscS" evidence="11">
    <location>
        <begin position="606"/>
        <end position="673"/>
    </location>
</feature>
<evidence type="ECO:0000256" key="3">
    <source>
        <dbReference type="ARBA" id="ARBA00022475"/>
    </source>
</evidence>
<dbReference type="GO" id="GO:0005886">
    <property type="term" value="C:plasma membrane"/>
    <property type="evidence" value="ECO:0007669"/>
    <property type="project" value="UniProtKB-SubCell"/>
</dbReference>
<dbReference type="InterPro" id="IPR011014">
    <property type="entry name" value="MscS_channel_TM-2"/>
</dbReference>
<dbReference type="GO" id="GO:0008381">
    <property type="term" value="F:mechanosensitive monoatomic ion channel activity"/>
    <property type="evidence" value="ECO:0007669"/>
    <property type="project" value="UniProtKB-ARBA"/>
</dbReference>
<evidence type="ECO:0000256" key="7">
    <source>
        <dbReference type="SAM" id="Coils"/>
    </source>
</evidence>
<feature type="signal peptide" evidence="10">
    <location>
        <begin position="1"/>
        <end position="21"/>
    </location>
</feature>
<evidence type="ECO:0000256" key="8">
    <source>
        <dbReference type="SAM" id="MobiDB-lite"/>
    </source>
</evidence>
<dbReference type="EMBL" id="CP067140">
    <property type="protein sequence ID" value="WCR04012.1"/>
    <property type="molecule type" value="Genomic_DNA"/>
</dbReference>
<evidence type="ECO:0000313" key="17">
    <source>
        <dbReference type="Proteomes" id="UP001215549"/>
    </source>
</evidence>
<dbReference type="Gene3D" id="2.30.30.60">
    <property type="match status" value="1"/>
</dbReference>
<evidence type="ECO:0000256" key="9">
    <source>
        <dbReference type="SAM" id="Phobius"/>
    </source>
</evidence>
<dbReference type="RefSeq" id="WP_076525630.1">
    <property type="nucleotide sequence ID" value="NZ_CP067140.1"/>
</dbReference>
<evidence type="ECO:0000313" key="14">
    <source>
        <dbReference type="EMBL" id="SIS83842.1"/>
    </source>
</evidence>
<comment type="subcellular location">
    <subcellularLocation>
        <location evidence="1">Cell membrane</location>
        <topology evidence="1">Multi-pass membrane protein</topology>
    </subcellularLocation>
</comment>
<name>A0AA46A5M8_9RHOB</name>
<dbReference type="InterPro" id="IPR049278">
    <property type="entry name" value="MS_channel_C"/>
</dbReference>
<dbReference type="EMBL" id="FTOU01000006">
    <property type="protein sequence ID" value="SIS83842.1"/>
    <property type="molecule type" value="Genomic_DNA"/>
</dbReference>
<dbReference type="InterPro" id="IPR010920">
    <property type="entry name" value="LSM_dom_sf"/>
</dbReference>
<evidence type="ECO:0000259" key="12">
    <source>
        <dbReference type="Pfam" id="PF12607"/>
    </source>
</evidence>
<evidence type="ECO:0000256" key="1">
    <source>
        <dbReference type="ARBA" id="ARBA00004651"/>
    </source>
</evidence>
<dbReference type="SUPFAM" id="SSF50182">
    <property type="entry name" value="Sm-like ribonucleoproteins"/>
    <property type="match status" value="1"/>
</dbReference>
<gene>
    <name evidence="15" type="ORF">JHX88_04475</name>
    <name evidence="14" type="ORF">SAMN05421772_10671</name>
</gene>
<feature type="transmembrane region" description="Helical" evidence="9">
    <location>
        <begin position="561"/>
        <end position="584"/>
    </location>
</feature>
<protein>
    <submittedName>
        <fullName evidence="15">Mechanosensitive ion channel family protein</fullName>
    </submittedName>
    <submittedName>
        <fullName evidence="14">Small-conductance mechanosensitive channel</fullName>
    </submittedName>
</protein>
<feature type="transmembrane region" description="Helical" evidence="9">
    <location>
        <begin position="515"/>
        <end position="536"/>
    </location>
</feature>
<dbReference type="Pfam" id="PF12607">
    <property type="entry name" value="DUF3772"/>
    <property type="match status" value="1"/>
</dbReference>
<feature type="domain" description="Mechanosensitive ion channel MscS C-terminal" evidence="13">
    <location>
        <begin position="682"/>
        <end position="763"/>
    </location>
</feature>
<dbReference type="Pfam" id="PF00924">
    <property type="entry name" value="MS_channel_2nd"/>
    <property type="match status" value="1"/>
</dbReference>
<keyword evidence="7" id="KW-0175">Coiled coil</keyword>
<feature type="coiled-coil region" evidence="7">
    <location>
        <begin position="30"/>
        <end position="74"/>
    </location>
</feature>
<feature type="compositionally biased region" description="Basic and acidic residues" evidence="8">
    <location>
        <begin position="798"/>
        <end position="809"/>
    </location>
</feature>
<evidence type="ECO:0000256" key="6">
    <source>
        <dbReference type="ARBA" id="ARBA00023136"/>
    </source>
</evidence>
<feature type="transmembrane region" description="Helical" evidence="9">
    <location>
        <begin position="273"/>
        <end position="291"/>
    </location>
</feature>
<dbReference type="InterPro" id="IPR023408">
    <property type="entry name" value="MscS_beta-dom_sf"/>
</dbReference>
<dbReference type="InterPro" id="IPR006686">
    <property type="entry name" value="MscS_channel_CS"/>
</dbReference>
<organism evidence="14 16">
    <name type="scientific">Paracoccus saliphilus</name>
    <dbReference type="NCBI Taxonomy" id="405559"/>
    <lineage>
        <taxon>Bacteria</taxon>
        <taxon>Pseudomonadati</taxon>
        <taxon>Pseudomonadota</taxon>
        <taxon>Alphaproteobacteria</taxon>
        <taxon>Rhodobacterales</taxon>
        <taxon>Paracoccaceae</taxon>
        <taxon>Paracoccus</taxon>
    </lineage>
</organism>
<keyword evidence="6 9" id="KW-0472">Membrane</keyword>
<feature type="transmembrane region" description="Helical" evidence="9">
    <location>
        <begin position="323"/>
        <end position="344"/>
    </location>
</feature>
<comment type="similarity">
    <text evidence="2">Belongs to the MscS (TC 1.A.23) family.</text>
</comment>
<evidence type="ECO:0000313" key="15">
    <source>
        <dbReference type="EMBL" id="WCR04012.1"/>
    </source>
</evidence>
<feature type="chain" id="PRO_5041424930" evidence="10">
    <location>
        <begin position="22"/>
        <end position="832"/>
    </location>
</feature>
<dbReference type="InterPro" id="IPR052702">
    <property type="entry name" value="MscS-like_channel"/>
</dbReference>
<reference evidence="14 16" key="1">
    <citation type="submission" date="2017-01" db="EMBL/GenBank/DDBJ databases">
        <authorList>
            <person name="Varghese N."/>
            <person name="Submissions S."/>
        </authorList>
    </citation>
    <scope>NUCLEOTIDE SEQUENCE [LARGE SCALE GENOMIC DNA]</scope>
    <source>
        <strain evidence="14 16">DSM 18447</strain>
    </source>
</reference>
<dbReference type="SUPFAM" id="SSF82861">
    <property type="entry name" value="Mechanosensitive channel protein MscS (YggB), transmembrane region"/>
    <property type="match status" value="1"/>
</dbReference>
<dbReference type="Gene3D" id="3.30.70.100">
    <property type="match status" value="1"/>
</dbReference>
<feature type="transmembrane region" description="Helical" evidence="9">
    <location>
        <begin position="236"/>
        <end position="261"/>
    </location>
</feature>
<dbReference type="PANTHER" id="PTHR30347:SF1">
    <property type="entry name" value="MECHANOSENSITIVE CHANNEL MSCK"/>
    <property type="match status" value="1"/>
</dbReference>
<dbReference type="SUPFAM" id="SSF82689">
    <property type="entry name" value="Mechanosensitive channel protein MscS (YggB), C-terminal domain"/>
    <property type="match status" value="1"/>
</dbReference>
<feature type="domain" description="DUF3772" evidence="12">
    <location>
        <begin position="122"/>
        <end position="181"/>
    </location>
</feature>
<dbReference type="PROSITE" id="PS01246">
    <property type="entry name" value="UPF0003"/>
    <property type="match status" value="1"/>
</dbReference>
<dbReference type="Gene3D" id="1.10.287.1260">
    <property type="match status" value="1"/>
</dbReference>
<sequence>MLRASLAVLLTVLLVIAQPLAAQEDNGIDYQAWENVASQAETLNANAEATNDELSEMRGRIVEWRGRLQKAQNANSGEIATVRDQIEAIGPAPAEGETEDEEIASRRAELNKKLSTLQAPRLQAVEAFSRADSIIKRIDEIAAERQATVLAQLSPSPLMPSSWPHALTDGAKLVAGIAEEAGERSTDKGIWSKMRPYFPHVAGYLVAAILLLTIGRRWVNGLPSRLSAHASEYSRAVVAFAVSLGQIALPVAGLFLLVSAIKASGLPGEWTQPFWDALPIAGLILFSGHWLSRQLFPAHMVAYETLRMEQKAQGSARRMTNALAALFAIHHLLSSAVLPLSGIYERVGDKPNRVPLEFSDAAISVWHFVLIALTSLALFRLGNALRKLNRDGIEPGQGSRYRILSVMGRFSRLVAVVTVALGAMGFVNLANGLLWPWLLTLALFCLLILLKDFAADVFSMLKRGEEGAREGLTPMLIGFGLIILALPLFLVIWGARGAELAELWTNFQQGVSFGGINLSPGTVVTLLVVFTIGYMATRGLQGTFRNTILPKTKLDAGGQNAVVSGLGYVGIFLAALLAITSAGIDLSSLAIVAGALSVGIGFGLQNIVSNFVSGIILLIERPISVGDWIQAGGQQGIVQRISVRSTQVETFDKTEVIVPNSDLISQPVINWTRNNQTGRIIIPVGVAYGSDTRRVQQILQEIIEDQPLVTIDPAPFVLFRGFGADSLEFEVRAILSDVGAGLGVTSEVCHQIAERFAAEGLEIPFAQRDIWLRNPEALQGEAAKTPQPAPPAPQPSKGETRLPDPRLAFDEAEDGDGLPDTGSDAGGMDGDR</sequence>
<reference evidence="15 17" key="2">
    <citation type="submission" date="2021-01" db="EMBL/GenBank/DDBJ databases">
        <title>Biogeographic distribution of Paracoccus.</title>
        <authorList>
            <person name="Hollensteiner J."/>
            <person name="Leineberger J."/>
            <person name="Brinkhoff T."/>
            <person name="Daniel R."/>
        </authorList>
    </citation>
    <scope>NUCLEOTIDE SEQUENCE [LARGE SCALE GENOMIC DNA]</scope>
    <source>
        <strain evidence="15 17">DSM 18447</strain>
    </source>
</reference>
<evidence type="ECO:0000256" key="2">
    <source>
        <dbReference type="ARBA" id="ARBA00008017"/>
    </source>
</evidence>
<dbReference type="InterPro" id="IPR011066">
    <property type="entry name" value="MscS_channel_C_sf"/>
</dbReference>
<dbReference type="Proteomes" id="UP001215549">
    <property type="component" value="Chromosome"/>
</dbReference>
<dbReference type="AlphaFoldDB" id="A0AA46A5M8"/>
<evidence type="ECO:0000313" key="16">
    <source>
        <dbReference type="Proteomes" id="UP000186216"/>
    </source>
</evidence>
<accession>A0AA46A5M8</accession>
<feature type="transmembrane region" description="Helical" evidence="9">
    <location>
        <begin position="433"/>
        <end position="450"/>
    </location>
</feature>
<feature type="region of interest" description="Disordered" evidence="8">
    <location>
        <begin position="779"/>
        <end position="832"/>
    </location>
</feature>
<dbReference type="PANTHER" id="PTHR30347">
    <property type="entry name" value="POTASSIUM CHANNEL RELATED"/>
    <property type="match status" value="1"/>
</dbReference>
<feature type="transmembrane region" description="Helical" evidence="9">
    <location>
        <begin position="364"/>
        <end position="381"/>
    </location>
</feature>
<keyword evidence="4 9" id="KW-0812">Transmembrane</keyword>
<evidence type="ECO:0000256" key="10">
    <source>
        <dbReference type="SAM" id="SignalP"/>
    </source>
</evidence>
<evidence type="ECO:0000259" key="11">
    <source>
        <dbReference type="Pfam" id="PF00924"/>
    </source>
</evidence>
<keyword evidence="3" id="KW-1003">Cell membrane</keyword>
<evidence type="ECO:0000256" key="4">
    <source>
        <dbReference type="ARBA" id="ARBA00022692"/>
    </source>
</evidence>
<evidence type="ECO:0000259" key="13">
    <source>
        <dbReference type="Pfam" id="PF21082"/>
    </source>
</evidence>
<feature type="transmembrane region" description="Helical" evidence="9">
    <location>
        <begin position="197"/>
        <end position="215"/>
    </location>
</feature>
<dbReference type="Proteomes" id="UP000186216">
    <property type="component" value="Unassembled WGS sequence"/>
</dbReference>
<proteinExistence type="inferred from homology"/>
<keyword evidence="5 9" id="KW-1133">Transmembrane helix</keyword>
<feature type="transmembrane region" description="Helical" evidence="9">
    <location>
        <begin position="471"/>
        <end position="495"/>
    </location>
</feature>
<dbReference type="InterPro" id="IPR022249">
    <property type="entry name" value="DUF3772"/>
</dbReference>
<feature type="transmembrane region" description="Helical" evidence="9">
    <location>
        <begin position="590"/>
        <end position="619"/>
    </location>
</feature>
<keyword evidence="17" id="KW-1185">Reference proteome</keyword>
<dbReference type="InterPro" id="IPR006685">
    <property type="entry name" value="MscS_channel_2nd"/>
</dbReference>
<keyword evidence="10" id="KW-0732">Signal</keyword>